<dbReference type="AlphaFoldDB" id="A0ABC8KUL7"/>
<accession>A0ABC8KUL7</accession>
<protein>
    <submittedName>
        <fullName evidence="2">Uncharacterized protein</fullName>
    </submittedName>
</protein>
<organism evidence="2 3">
    <name type="scientific">Eruca vesicaria subsp. sativa</name>
    <name type="common">Garden rocket</name>
    <name type="synonym">Eruca sativa</name>
    <dbReference type="NCBI Taxonomy" id="29727"/>
    <lineage>
        <taxon>Eukaryota</taxon>
        <taxon>Viridiplantae</taxon>
        <taxon>Streptophyta</taxon>
        <taxon>Embryophyta</taxon>
        <taxon>Tracheophyta</taxon>
        <taxon>Spermatophyta</taxon>
        <taxon>Magnoliopsida</taxon>
        <taxon>eudicotyledons</taxon>
        <taxon>Gunneridae</taxon>
        <taxon>Pentapetalae</taxon>
        <taxon>rosids</taxon>
        <taxon>malvids</taxon>
        <taxon>Brassicales</taxon>
        <taxon>Brassicaceae</taxon>
        <taxon>Brassiceae</taxon>
        <taxon>Eruca</taxon>
    </lineage>
</organism>
<dbReference type="Proteomes" id="UP001642260">
    <property type="component" value="Unassembled WGS sequence"/>
</dbReference>
<reference evidence="2 3" key="1">
    <citation type="submission" date="2022-03" db="EMBL/GenBank/DDBJ databases">
        <authorList>
            <person name="Macdonald S."/>
            <person name="Ahmed S."/>
            <person name="Newling K."/>
        </authorList>
    </citation>
    <scope>NUCLEOTIDE SEQUENCE [LARGE SCALE GENOMIC DNA]</scope>
</reference>
<gene>
    <name evidence="2" type="ORF">ERUC_LOCUS26699</name>
</gene>
<proteinExistence type="predicted"/>
<name>A0ABC8KUL7_ERUVS</name>
<dbReference type="EMBL" id="CAKOAT010297376">
    <property type="protein sequence ID" value="CAH8360943.1"/>
    <property type="molecule type" value="Genomic_DNA"/>
</dbReference>
<keyword evidence="1" id="KW-0732">Signal</keyword>
<feature type="signal peptide" evidence="1">
    <location>
        <begin position="1"/>
        <end position="19"/>
    </location>
</feature>
<evidence type="ECO:0000313" key="2">
    <source>
        <dbReference type="EMBL" id="CAH8360943.1"/>
    </source>
</evidence>
<sequence length="69" mass="7577">MALTNLALFFVSLVIFGTATDVAPGTKQLQLLLTSQEHEKSQFFTVHGCNNDCETSCCDCNIQKQPPLD</sequence>
<evidence type="ECO:0000256" key="1">
    <source>
        <dbReference type="SAM" id="SignalP"/>
    </source>
</evidence>
<comment type="caution">
    <text evidence="2">The sequence shown here is derived from an EMBL/GenBank/DDBJ whole genome shotgun (WGS) entry which is preliminary data.</text>
</comment>
<feature type="chain" id="PRO_5044824505" evidence="1">
    <location>
        <begin position="20"/>
        <end position="69"/>
    </location>
</feature>
<keyword evidence="3" id="KW-1185">Reference proteome</keyword>
<evidence type="ECO:0000313" key="3">
    <source>
        <dbReference type="Proteomes" id="UP001642260"/>
    </source>
</evidence>